<evidence type="ECO:0000256" key="2">
    <source>
        <dbReference type="SAM" id="MobiDB-lite"/>
    </source>
</evidence>
<feature type="region of interest" description="Disordered" evidence="2">
    <location>
        <begin position="61"/>
        <end position="90"/>
    </location>
</feature>
<sequence>MKQSGTVDTTGPFTSSVALGAMYEADLTLTPLGDCVDKLSSPPPDPDVVCNDATPVDIAISGISSAPSSPLTTMTESQPLDSPGSPEPLKPLQDLGLPTFPGLNEKMEANPQPSAFQVFKTIRSLYDELVGENAEIDSAHLSTSLLPQLHSRLVEAESTLARLEDQITLAVLECRVDEAMLAMDYNEKLYNAHEKHMQGSKGAKVKHTDECDRLQTETVLDEMMQEGFPSKPSDDHSIDAGEFPREKLRKWIRSGQFFLKLIAELGWGVMVISGLFIE</sequence>
<reference evidence="4 5" key="1">
    <citation type="journal article" date="2018" name="Sci. Rep.">
        <title>Characterisation of pathogen-specific regions and novel effector candidates in Fusarium oxysporum f. sp. cepae.</title>
        <authorList>
            <person name="Armitage A.D."/>
            <person name="Taylor A."/>
            <person name="Sobczyk M.K."/>
            <person name="Baxter L."/>
            <person name="Greenfield B.P."/>
            <person name="Bates H.J."/>
            <person name="Wilson F."/>
            <person name="Jackson A.C."/>
            <person name="Ott S."/>
            <person name="Harrison R.J."/>
            <person name="Clarkson J.P."/>
        </authorList>
    </citation>
    <scope>NUCLEOTIDE SEQUENCE [LARGE SCALE GENOMIC DNA]</scope>
    <source>
        <strain evidence="4 5">Fo_A28</strain>
    </source>
</reference>
<evidence type="ECO:0000313" key="4">
    <source>
        <dbReference type="EMBL" id="RKK91724.1"/>
    </source>
</evidence>
<comment type="caution">
    <text evidence="4">The sequence shown here is derived from an EMBL/GenBank/DDBJ whole genome shotgun (WGS) entry which is preliminary data.</text>
</comment>
<feature type="transmembrane region" description="Helical" evidence="3">
    <location>
        <begin position="257"/>
        <end position="277"/>
    </location>
</feature>
<keyword evidence="3" id="KW-0812">Transmembrane</keyword>
<organism evidence="4 5">
    <name type="scientific">Fusarium oxysporum</name>
    <name type="common">Fusarium vascular wilt</name>
    <dbReference type="NCBI Taxonomy" id="5507"/>
    <lineage>
        <taxon>Eukaryota</taxon>
        <taxon>Fungi</taxon>
        <taxon>Dikarya</taxon>
        <taxon>Ascomycota</taxon>
        <taxon>Pezizomycotina</taxon>
        <taxon>Sordariomycetes</taxon>
        <taxon>Hypocreomycetidae</taxon>
        <taxon>Hypocreales</taxon>
        <taxon>Nectriaceae</taxon>
        <taxon>Fusarium</taxon>
        <taxon>Fusarium oxysporum species complex</taxon>
    </lineage>
</organism>
<dbReference type="Proteomes" id="UP000285860">
    <property type="component" value="Unassembled WGS sequence"/>
</dbReference>
<accession>A0A420PGT8</accession>
<dbReference type="AlphaFoldDB" id="A0A420PGT8"/>
<gene>
    <name evidence="4" type="ORF">BFJ68_g16109</name>
</gene>
<dbReference type="VEuPathDB" id="FungiDB:FOZG_18334"/>
<protein>
    <submittedName>
        <fullName evidence="4">Uncharacterized protein</fullName>
    </submittedName>
</protein>
<feature type="coiled-coil region" evidence="1">
    <location>
        <begin position="146"/>
        <end position="173"/>
    </location>
</feature>
<feature type="compositionally biased region" description="Polar residues" evidence="2">
    <location>
        <begin position="71"/>
        <end position="80"/>
    </location>
</feature>
<proteinExistence type="predicted"/>
<keyword evidence="3" id="KW-0472">Membrane</keyword>
<keyword evidence="1" id="KW-0175">Coiled coil</keyword>
<keyword evidence="3" id="KW-1133">Transmembrane helix</keyword>
<name>A0A420PGT8_FUSOX</name>
<dbReference type="EMBL" id="MRCY01000217">
    <property type="protein sequence ID" value="RKK91724.1"/>
    <property type="molecule type" value="Genomic_DNA"/>
</dbReference>
<feature type="compositionally biased region" description="Low complexity" evidence="2">
    <location>
        <begin position="61"/>
        <end position="70"/>
    </location>
</feature>
<evidence type="ECO:0000313" key="5">
    <source>
        <dbReference type="Proteomes" id="UP000285860"/>
    </source>
</evidence>
<evidence type="ECO:0000256" key="3">
    <source>
        <dbReference type="SAM" id="Phobius"/>
    </source>
</evidence>
<evidence type="ECO:0000256" key="1">
    <source>
        <dbReference type="SAM" id="Coils"/>
    </source>
</evidence>